<dbReference type="PANTHER" id="PTHR43298:SF2">
    <property type="entry name" value="FMN_FAD EXPORTER YEEO-RELATED"/>
    <property type="match status" value="1"/>
</dbReference>
<gene>
    <name evidence="3" type="ORF">METZ01_LOCUS257460</name>
</gene>
<accession>A0A382IY72</accession>
<keyword evidence="2" id="KW-0472">Membrane</keyword>
<feature type="transmembrane region" description="Helical" evidence="2">
    <location>
        <begin position="99"/>
        <end position="120"/>
    </location>
</feature>
<reference evidence="3" key="1">
    <citation type="submission" date="2018-05" db="EMBL/GenBank/DDBJ databases">
        <authorList>
            <person name="Lanie J.A."/>
            <person name="Ng W.-L."/>
            <person name="Kazmierczak K.M."/>
            <person name="Andrzejewski T.M."/>
            <person name="Davidsen T.M."/>
            <person name="Wayne K.J."/>
            <person name="Tettelin H."/>
            <person name="Glass J.I."/>
            <person name="Rusch D."/>
            <person name="Podicherti R."/>
            <person name="Tsui H.-C.T."/>
            <person name="Winkler M.E."/>
        </authorList>
    </citation>
    <scope>NUCLEOTIDE SEQUENCE</scope>
</reference>
<dbReference type="GO" id="GO:0042910">
    <property type="term" value="F:xenobiotic transmembrane transporter activity"/>
    <property type="evidence" value="ECO:0007669"/>
    <property type="project" value="InterPro"/>
</dbReference>
<protein>
    <recommendedName>
        <fullName evidence="4">Polysaccharide biosynthesis protein C-terminal domain-containing protein</fullName>
    </recommendedName>
</protein>
<dbReference type="Pfam" id="PF01554">
    <property type="entry name" value="MatE"/>
    <property type="match status" value="1"/>
</dbReference>
<keyword evidence="2" id="KW-0812">Transmembrane</keyword>
<feature type="transmembrane region" description="Helical" evidence="2">
    <location>
        <begin position="170"/>
        <end position="189"/>
    </location>
</feature>
<evidence type="ECO:0008006" key="4">
    <source>
        <dbReference type="Google" id="ProtNLM"/>
    </source>
</evidence>
<keyword evidence="1" id="KW-0813">Transport</keyword>
<feature type="transmembrane region" description="Helical" evidence="2">
    <location>
        <begin position="62"/>
        <end position="87"/>
    </location>
</feature>
<dbReference type="EMBL" id="UINC01070449">
    <property type="protein sequence ID" value="SVC04606.1"/>
    <property type="molecule type" value="Genomic_DNA"/>
</dbReference>
<dbReference type="GO" id="GO:0015297">
    <property type="term" value="F:antiporter activity"/>
    <property type="evidence" value="ECO:0007669"/>
    <property type="project" value="InterPro"/>
</dbReference>
<evidence type="ECO:0000313" key="3">
    <source>
        <dbReference type="EMBL" id="SVC04606.1"/>
    </source>
</evidence>
<name>A0A382IY72_9ZZZZ</name>
<dbReference type="InterPro" id="IPR050222">
    <property type="entry name" value="MATE_MdtK"/>
</dbReference>
<dbReference type="PANTHER" id="PTHR43298">
    <property type="entry name" value="MULTIDRUG RESISTANCE PROTEIN NORM-RELATED"/>
    <property type="match status" value="1"/>
</dbReference>
<sequence>MRPDGKNVSRLNTFIDNPEKGLWTLAIPIMAGMGIHTLYTIVDMLFIGRLGGDSIAAVAYNMPLFFFVMGLTFGLGSGVTASIARFIGADDKVNADNSAEHAIAMAAVISIILTGSGLLYGESILSFLGAKESILASSWSYLRFICYGLPCMIFSGFFRSILSGEGDMKLPMIITAVGTVLNIILDPIFIFVLNFGVKGAAMATMISQVVVFLIF</sequence>
<proteinExistence type="predicted"/>
<organism evidence="3">
    <name type="scientific">marine metagenome</name>
    <dbReference type="NCBI Taxonomy" id="408172"/>
    <lineage>
        <taxon>unclassified sequences</taxon>
        <taxon>metagenomes</taxon>
        <taxon>ecological metagenomes</taxon>
    </lineage>
</organism>
<dbReference type="InterPro" id="IPR002528">
    <property type="entry name" value="MATE_fam"/>
</dbReference>
<feature type="transmembrane region" description="Helical" evidence="2">
    <location>
        <begin position="140"/>
        <end position="158"/>
    </location>
</feature>
<feature type="non-terminal residue" evidence="3">
    <location>
        <position position="215"/>
    </location>
</feature>
<dbReference type="AlphaFoldDB" id="A0A382IY72"/>
<dbReference type="GO" id="GO:0005886">
    <property type="term" value="C:plasma membrane"/>
    <property type="evidence" value="ECO:0007669"/>
    <property type="project" value="TreeGrafter"/>
</dbReference>
<keyword evidence="2" id="KW-1133">Transmembrane helix</keyword>
<evidence type="ECO:0000256" key="2">
    <source>
        <dbReference type="SAM" id="Phobius"/>
    </source>
</evidence>
<evidence type="ECO:0000256" key="1">
    <source>
        <dbReference type="ARBA" id="ARBA00022448"/>
    </source>
</evidence>
<feature type="transmembrane region" description="Helical" evidence="2">
    <location>
        <begin position="21"/>
        <end position="42"/>
    </location>
</feature>
<dbReference type="NCBIfam" id="TIGR00797">
    <property type="entry name" value="matE"/>
    <property type="match status" value="1"/>
</dbReference>